<evidence type="ECO:0000256" key="2">
    <source>
        <dbReference type="SAM" id="MobiDB-lite"/>
    </source>
</evidence>
<dbReference type="VEuPathDB" id="FungiDB:MELLADRAFT_92608"/>
<feature type="coiled-coil region" evidence="1">
    <location>
        <begin position="328"/>
        <end position="401"/>
    </location>
</feature>
<dbReference type="KEGG" id="mlr:MELLADRAFT_92608"/>
<dbReference type="Proteomes" id="UP000001072">
    <property type="component" value="Unassembled WGS sequence"/>
</dbReference>
<accession>F4S261</accession>
<keyword evidence="4" id="KW-1185">Reference proteome</keyword>
<feature type="region of interest" description="Disordered" evidence="2">
    <location>
        <begin position="1"/>
        <end position="22"/>
    </location>
</feature>
<feature type="compositionally biased region" description="Polar residues" evidence="2">
    <location>
        <begin position="449"/>
        <end position="464"/>
    </location>
</feature>
<dbReference type="InParanoid" id="F4S261"/>
<gene>
    <name evidence="3" type="ORF">MELLADRAFT_92608</name>
</gene>
<proteinExistence type="predicted"/>
<organism evidence="4">
    <name type="scientific">Melampsora larici-populina (strain 98AG31 / pathotype 3-4-7)</name>
    <name type="common">Poplar leaf rust fungus</name>
    <dbReference type="NCBI Taxonomy" id="747676"/>
    <lineage>
        <taxon>Eukaryota</taxon>
        <taxon>Fungi</taxon>
        <taxon>Dikarya</taxon>
        <taxon>Basidiomycota</taxon>
        <taxon>Pucciniomycotina</taxon>
        <taxon>Pucciniomycetes</taxon>
        <taxon>Pucciniales</taxon>
        <taxon>Melampsoraceae</taxon>
        <taxon>Melampsora</taxon>
    </lineage>
</organism>
<dbReference type="AlphaFoldDB" id="F4S261"/>
<feature type="compositionally biased region" description="Acidic residues" evidence="2">
    <location>
        <begin position="436"/>
        <end position="448"/>
    </location>
</feature>
<name>F4S261_MELLP</name>
<protein>
    <submittedName>
        <fullName evidence="3">Uncharacterized protein</fullName>
    </submittedName>
</protein>
<dbReference type="GeneID" id="18936307"/>
<dbReference type="HOGENOM" id="CLU_049472_0_0_1"/>
<keyword evidence="1" id="KW-0175">Coiled coil</keyword>
<dbReference type="RefSeq" id="XP_007415403.1">
    <property type="nucleotide sequence ID" value="XM_007415341.1"/>
</dbReference>
<dbReference type="EMBL" id="GL883139">
    <property type="protein sequence ID" value="EGG01302.1"/>
    <property type="molecule type" value="Genomic_DNA"/>
</dbReference>
<feature type="region of interest" description="Disordered" evidence="2">
    <location>
        <begin position="236"/>
        <end position="280"/>
    </location>
</feature>
<evidence type="ECO:0000313" key="4">
    <source>
        <dbReference type="Proteomes" id="UP000001072"/>
    </source>
</evidence>
<reference evidence="4" key="1">
    <citation type="journal article" date="2011" name="Proc. Natl. Acad. Sci. U.S.A.">
        <title>Obligate biotrophy features unraveled by the genomic analysis of rust fungi.</title>
        <authorList>
            <person name="Duplessis S."/>
            <person name="Cuomo C.A."/>
            <person name="Lin Y.-C."/>
            <person name="Aerts A."/>
            <person name="Tisserant E."/>
            <person name="Veneault-Fourrey C."/>
            <person name="Joly D.L."/>
            <person name="Hacquard S."/>
            <person name="Amselem J."/>
            <person name="Cantarel B.L."/>
            <person name="Chiu R."/>
            <person name="Coutinho P.M."/>
            <person name="Feau N."/>
            <person name="Field M."/>
            <person name="Frey P."/>
            <person name="Gelhaye E."/>
            <person name="Goldberg J."/>
            <person name="Grabherr M.G."/>
            <person name="Kodira C.D."/>
            <person name="Kohler A."/>
            <person name="Kuees U."/>
            <person name="Lindquist E.A."/>
            <person name="Lucas S.M."/>
            <person name="Mago R."/>
            <person name="Mauceli E."/>
            <person name="Morin E."/>
            <person name="Murat C."/>
            <person name="Pangilinan J.L."/>
            <person name="Park R."/>
            <person name="Pearson M."/>
            <person name="Quesneville H."/>
            <person name="Rouhier N."/>
            <person name="Sakthikumar S."/>
            <person name="Salamov A.A."/>
            <person name="Schmutz J."/>
            <person name="Selles B."/>
            <person name="Shapiro H."/>
            <person name="Tanguay P."/>
            <person name="Tuskan G.A."/>
            <person name="Henrissat B."/>
            <person name="Van de Peer Y."/>
            <person name="Rouze P."/>
            <person name="Ellis J.G."/>
            <person name="Dodds P.N."/>
            <person name="Schein J.E."/>
            <person name="Zhong S."/>
            <person name="Hamelin R.C."/>
            <person name="Grigoriev I.V."/>
            <person name="Szabo L.J."/>
            <person name="Martin F."/>
        </authorList>
    </citation>
    <scope>NUCLEOTIDE SEQUENCE [LARGE SCALE GENOMIC DNA]</scope>
    <source>
        <strain evidence="4">98AG31 / pathotype 3-4-7</strain>
    </source>
</reference>
<feature type="region of interest" description="Disordered" evidence="2">
    <location>
        <begin position="153"/>
        <end position="174"/>
    </location>
</feature>
<evidence type="ECO:0000313" key="3">
    <source>
        <dbReference type="EMBL" id="EGG01302.1"/>
    </source>
</evidence>
<feature type="region of interest" description="Disordered" evidence="2">
    <location>
        <begin position="436"/>
        <end position="464"/>
    </location>
</feature>
<evidence type="ECO:0000256" key="1">
    <source>
        <dbReference type="SAM" id="Coils"/>
    </source>
</evidence>
<sequence>MSETTGRGNSESVLDPSNPSVNKQTMLDWLRINHPKTPISSKANKAEVAKIVRDKQPEIFGEANPSATSSTLLDHTYPTLENLRVSSPVVPKALKTSENLVKRSASADLDVPKRIANDGDIPGKRIKVEKRTEVDQVGHRSKMTKMKNILHLQRASRPKSNSTKTSRPAEPIASAKPIVSNWIHPLPQAPPPLSPISSLSNEDEKAELEGLKQSIFSPLIDQTVVSNSTLLPMVPSVAPERKPRKPLVNPHVANDSNDSKPPVTTRKNRINKPKEAHTPSEVDLIQFSDTEVFEMGNLVIGRDIPVIQMQGRPDSSNAKTGVDIFQEEQRREQKVKTLEERLAHLESTIEIIEKKASASIFQEVQKQELNGDMIKEHSSLLERAKNDIIVLEAKVDMLETIAYDLQTELDIAFTKIGAHHRVFRKMLGPHSHINLEEEYDADPDENDSSQDNPDSCDNDSTVSD</sequence>